<gene>
    <name evidence="2" type="ORF">LX99_00618</name>
</gene>
<feature type="domain" description="Tail specific protease" evidence="1">
    <location>
        <begin position="121"/>
        <end position="331"/>
    </location>
</feature>
<accession>A0A316HG08</accession>
<dbReference type="SMART" id="SM00245">
    <property type="entry name" value="TSPc"/>
    <property type="match status" value="1"/>
</dbReference>
<evidence type="ECO:0000259" key="1">
    <source>
        <dbReference type="SMART" id="SM00245"/>
    </source>
</evidence>
<evidence type="ECO:0000313" key="3">
    <source>
        <dbReference type="Proteomes" id="UP000245678"/>
    </source>
</evidence>
<organism evidence="2 3">
    <name type="scientific">Mucilaginibacter oryzae</name>
    <dbReference type="NCBI Taxonomy" id="468058"/>
    <lineage>
        <taxon>Bacteria</taxon>
        <taxon>Pseudomonadati</taxon>
        <taxon>Bacteroidota</taxon>
        <taxon>Sphingobacteriia</taxon>
        <taxon>Sphingobacteriales</taxon>
        <taxon>Sphingobacteriaceae</taxon>
        <taxon>Mucilaginibacter</taxon>
    </lineage>
</organism>
<dbReference type="GO" id="GO:0006508">
    <property type="term" value="P:proteolysis"/>
    <property type="evidence" value="ECO:0007669"/>
    <property type="project" value="InterPro"/>
</dbReference>
<dbReference type="InterPro" id="IPR005151">
    <property type="entry name" value="Tail-specific_protease"/>
</dbReference>
<dbReference type="InterPro" id="IPR029045">
    <property type="entry name" value="ClpP/crotonase-like_dom_sf"/>
</dbReference>
<reference evidence="2 3" key="1">
    <citation type="submission" date="2018-05" db="EMBL/GenBank/DDBJ databases">
        <title>Genomic Encyclopedia of Archaeal and Bacterial Type Strains, Phase II (KMG-II): from individual species to whole genera.</title>
        <authorList>
            <person name="Goeker M."/>
        </authorList>
    </citation>
    <scope>NUCLEOTIDE SEQUENCE [LARGE SCALE GENOMIC DNA]</scope>
    <source>
        <strain evidence="2 3">DSM 19975</strain>
    </source>
</reference>
<dbReference type="AlphaFoldDB" id="A0A316HG08"/>
<keyword evidence="3" id="KW-1185">Reference proteome</keyword>
<dbReference type="PANTHER" id="PTHR11261:SF3">
    <property type="entry name" value="RETINOL-BINDING PROTEIN 3"/>
    <property type="match status" value="1"/>
</dbReference>
<dbReference type="SUPFAM" id="SSF52096">
    <property type="entry name" value="ClpP/crotonase"/>
    <property type="match status" value="1"/>
</dbReference>
<evidence type="ECO:0000313" key="2">
    <source>
        <dbReference type="EMBL" id="PWK80154.1"/>
    </source>
</evidence>
<dbReference type="Pfam" id="PF03572">
    <property type="entry name" value="Peptidase_S41"/>
    <property type="match status" value="1"/>
</dbReference>
<proteinExistence type="predicted"/>
<dbReference type="Gene3D" id="3.90.226.10">
    <property type="entry name" value="2-enoyl-CoA Hydratase, Chain A, domain 1"/>
    <property type="match status" value="1"/>
</dbReference>
<dbReference type="Proteomes" id="UP000245678">
    <property type="component" value="Unassembled WGS sequence"/>
</dbReference>
<dbReference type="EMBL" id="QGHA01000001">
    <property type="protein sequence ID" value="PWK80154.1"/>
    <property type="molecule type" value="Genomic_DNA"/>
</dbReference>
<name>A0A316HG08_9SPHI</name>
<comment type="caution">
    <text evidence="2">The sequence shown here is derived from an EMBL/GenBank/DDBJ whole genome shotgun (WGS) entry which is preliminary data.</text>
</comment>
<sequence length="360" mass="39930">MRRTFDAQTKTKTMKTITKLFLCLLIAVVINPAATRAQQADSVRRLIDTLLQFGKEHSLYSSQVDWKKVSDSVRLEAANAATIKAALPAIQTFYRLIGDRHGFITYNNKYYGWRGNNKPLDKATHAALIKKMKDGYRLKKQMLEKGYGYLLVPDNNPTHRGAVTEIARQIRDSLAALNPEKLKGLVIDLRLNPGGDMYAMIGGLSNLFEPGKLGSFIYPGTKAEENWNVNSINGVDKVYSGPDTPCTINRRGKALYRLKVAVLTGPYTCSSGEALAISFKGRGNTRFIGENTGGYTTSNVSFQFTNEIGVFVASAVEADRLGRAYPDHVQPDDELTGGDDFDNLNNDLKVRAALQWLKHK</sequence>
<protein>
    <submittedName>
        <fullName evidence="2">Peptidase S41-like protein</fullName>
    </submittedName>
</protein>
<dbReference type="PANTHER" id="PTHR11261">
    <property type="entry name" value="INTERPHOTORECEPTOR RETINOID-BINDING PROTEIN"/>
    <property type="match status" value="1"/>
</dbReference>
<dbReference type="GO" id="GO:0008236">
    <property type="term" value="F:serine-type peptidase activity"/>
    <property type="evidence" value="ECO:0007669"/>
    <property type="project" value="InterPro"/>
</dbReference>